<sequence length="77" mass="7469">MRKAAPLAVGAATLILGVLVAASPAQADAGGDTNTNSNTLLNVPIGLCGADANVLAIPVDLIPVGSEQTGTCVGQTQ</sequence>
<accession>A0ABW2XP54</accession>
<protein>
    <recommendedName>
        <fullName evidence="4">Chaplin</fullName>
    </recommendedName>
</protein>
<evidence type="ECO:0000313" key="3">
    <source>
        <dbReference type="Proteomes" id="UP001597063"/>
    </source>
</evidence>
<gene>
    <name evidence="2" type="ORF">ACFQZM_21775</name>
</gene>
<evidence type="ECO:0000313" key="2">
    <source>
        <dbReference type="EMBL" id="MFD0687143.1"/>
    </source>
</evidence>
<dbReference type="EMBL" id="JBHTGP010000012">
    <property type="protein sequence ID" value="MFD0687143.1"/>
    <property type="molecule type" value="Genomic_DNA"/>
</dbReference>
<keyword evidence="1" id="KW-0732">Signal</keyword>
<feature type="chain" id="PRO_5047265631" description="Chaplin" evidence="1">
    <location>
        <begin position="28"/>
        <end position="77"/>
    </location>
</feature>
<dbReference type="Proteomes" id="UP001597063">
    <property type="component" value="Unassembled WGS sequence"/>
</dbReference>
<evidence type="ECO:0000256" key="1">
    <source>
        <dbReference type="SAM" id="SignalP"/>
    </source>
</evidence>
<proteinExistence type="predicted"/>
<dbReference type="RefSeq" id="WP_131757248.1">
    <property type="nucleotide sequence ID" value="NZ_CAACUY010000028.1"/>
</dbReference>
<keyword evidence="3" id="KW-1185">Reference proteome</keyword>
<feature type="signal peptide" evidence="1">
    <location>
        <begin position="1"/>
        <end position="27"/>
    </location>
</feature>
<evidence type="ECO:0008006" key="4">
    <source>
        <dbReference type="Google" id="ProtNLM"/>
    </source>
</evidence>
<name>A0ABW2XP54_9ACTN</name>
<comment type="caution">
    <text evidence="2">The sequence shown here is derived from an EMBL/GenBank/DDBJ whole genome shotgun (WGS) entry which is preliminary data.</text>
</comment>
<reference evidence="3" key="1">
    <citation type="journal article" date="2019" name="Int. J. Syst. Evol. Microbiol.">
        <title>The Global Catalogue of Microorganisms (GCM) 10K type strain sequencing project: providing services to taxonomists for standard genome sequencing and annotation.</title>
        <authorList>
            <consortium name="The Broad Institute Genomics Platform"/>
            <consortium name="The Broad Institute Genome Sequencing Center for Infectious Disease"/>
            <person name="Wu L."/>
            <person name="Ma J."/>
        </authorList>
    </citation>
    <scope>NUCLEOTIDE SEQUENCE [LARGE SCALE GENOMIC DNA]</scope>
    <source>
        <strain evidence="3">JCM 9371</strain>
    </source>
</reference>
<organism evidence="2 3">
    <name type="scientific">Actinomadura fibrosa</name>
    <dbReference type="NCBI Taxonomy" id="111802"/>
    <lineage>
        <taxon>Bacteria</taxon>
        <taxon>Bacillati</taxon>
        <taxon>Actinomycetota</taxon>
        <taxon>Actinomycetes</taxon>
        <taxon>Streptosporangiales</taxon>
        <taxon>Thermomonosporaceae</taxon>
        <taxon>Actinomadura</taxon>
    </lineage>
</organism>